<dbReference type="CDD" id="cd02976">
    <property type="entry name" value="NrdH"/>
    <property type="match status" value="1"/>
</dbReference>
<comment type="similarity">
    <text evidence="2">Belongs to the glutaredoxin family.</text>
</comment>
<comment type="function">
    <text evidence="1">Electron transport system for the ribonucleotide reductase system NrdEF.</text>
</comment>
<dbReference type="GO" id="GO:0009055">
    <property type="term" value="F:electron transfer activity"/>
    <property type="evidence" value="ECO:0007669"/>
    <property type="project" value="TreeGrafter"/>
</dbReference>
<reference evidence="10 11" key="1">
    <citation type="submission" date="2015-12" db="EMBL/GenBank/DDBJ databases">
        <title>Complete genome sequence of a multi-drug resistant strain Acidovorax sp. 12322-1.</title>
        <authorList>
            <person name="Ming D."/>
            <person name="Wang M."/>
            <person name="Hu S."/>
            <person name="Zhou Y."/>
            <person name="Jiang T."/>
        </authorList>
    </citation>
    <scope>NUCLEOTIDE SEQUENCE [LARGE SCALE GENOMIC DNA]</scope>
    <source>
        <strain evidence="10 11">12322-1</strain>
    </source>
</reference>
<dbReference type="InterPro" id="IPR011909">
    <property type="entry name" value="GlrX_NrdH"/>
</dbReference>
<proteinExistence type="inferred from homology"/>
<dbReference type="AlphaFoldDB" id="A0A0W7YUR7"/>
<evidence type="ECO:0000256" key="3">
    <source>
        <dbReference type="ARBA" id="ARBA00017945"/>
    </source>
</evidence>
<evidence type="ECO:0000256" key="5">
    <source>
        <dbReference type="ARBA" id="ARBA00022982"/>
    </source>
</evidence>
<evidence type="ECO:0000256" key="2">
    <source>
        <dbReference type="ARBA" id="ARBA00007787"/>
    </source>
</evidence>
<dbReference type="InterPro" id="IPR036249">
    <property type="entry name" value="Thioredoxin-like_sf"/>
</dbReference>
<evidence type="ECO:0000256" key="6">
    <source>
        <dbReference type="ARBA" id="ARBA00023157"/>
    </source>
</evidence>
<dbReference type="GeneID" id="83040404"/>
<sequence>MITLYSKPNCPQCSMTARTLDRQGVAYEVIDVSQTPEAAAQVQAWGYRQVPVVFTGDEHWSGFRPDRLAALGAIA</sequence>
<keyword evidence="4" id="KW-0813">Transport</keyword>
<evidence type="ECO:0000256" key="4">
    <source>
        <dbReference type="ARBA" id="ARBA00022448"/>
    </source>
</evidence>
<dbReference type="EMBL" id="CP020121">
    <property type="protein sequence ID" value="AQZ99989.1"/>
    <property type="molecule type" value="Genomic_DNA"/>
</dbReference>
<accession>A0A1V0BJD4</accession>
<dbReference type="Pfam" id="PF00462">
    <property type="entry name" value="Glutaredoxin"/>
    <property type="match status" value="1"/>
</dbReference>
<name>A0A0W7YUR7_9BURK</name>
<evidence type="ECO:0000259" key="8">
    <source>
        <dbReference type="Pfam" id="PF00462"/>
    </source>
</evidence>
<gene>
    <name evidence="10" type="ORF">AS359_08035</name>
    <name evidence="9" type="ORF">B5M06_13875</name>
</gene>
<keyword evidence="6" id="KW-1015">Disulfide bond</keyword>
<feature type="domain" description="Glutaredoxin" evidence="8">
    <location>
        <begin position="2"/>
        <end position="60"/>
    </location>
</feature>
<dbReference type="OrthoDB" id="9795531at2"/>
<evidence type="ECO:0000256" key="7">
    <source>
        <dbReference type="ARBA" id="ARBA00023284"/>
    </source>
</evidence>
<organism evidence="10 11">
    <name type="scientific">Comamonas kerstersii</name>
    <dbReference type="NCBI Taxonomy" id="225992"/>
    <lineage>
        <taxon>Bacteria</taxon>
        <taxon>Pseudomonadati</taxon>
        <taxon>Pseudomonadota</taxon>
        <taxon>Betaproteobacteria</taxon>
        <taxon>Burkholderiales</taxon>
        <taxon>Comamonadaceae</taxon>
        <taxon>Comamonas</taxon>
    </lineage>
</organism>
<accession>A0A0W7YUR7</accession>
<dbReference type="KEGG" id="cke:B5M06_13875"/>
<dbReference type="PROSITE" id="PS51354">
    <property type="entry name" value="GLUTAREDOXIN_2"/>
    <property type="match status" value="1"/>
</dbReference>
<protein>
    <recommendedName>
        <fullName evidence="3">Glutaredoxin-like protein NrdH</fullName>
    </recommendedName>
</protein>
<dbReference type="GO" id="GO:0045454">
    <property type="term" value="P:cell redox homeostasis"/>
    <property type="evidence" value="ECO:0007669"/>
    <property type="project" value="InterPro"/>
</dbReference>
<dbReference type="Proteomes" id="UP000053300">
    <property type="component" value="Unassembled WGS sequence"/>
</dbReference>
<dbReference type="SUPFAM" id="SSF52833">
    <property type="entry name" value="Thioredoxin-like"/>
    <property type="match status" value="1"/>
</dbReference>
<evidence type="ECO:0000313" key="11">
    <source>
        <dbReference type="Proteomes" id="UP000053300"/>
    </source>
</evidence>
<dbReference type="NCBIfam" id="TIGR02194">
    <property type="entry name" value="GlrX_NrdH"/>
    <property type="match status" value="1"/>
</dbReference>
<evidence type="ECO:0000256" key="1">
    <source>
        <dbReference type="ARBA" id="ARBA00002292"/>
    </source>
</evidence>
<dbReference type="PANTHER" id="PTHR34386:SF1">
    <property type="entry name" value="GLUTAREDOXIN-LIKE PROTEIN NRDH"/>
    <property type="match status" value="1"/>
</dbReference>
<keyword evidence="11" id="KW-1185">Reference proteome</keyword>
<dbReference type="PANTHER" id="PTHR34386">
    <property type="entry name" value="GLUTAREDOXIN"/>
    <property type="match status" value="1"/>
</dbReference>
<evidence type="ECO:0000313" key="10">
    <source>
        <dbReference type="EMBL" id="KUF38901.1"/>
    </source>
</evidence>
<dbReference type="RefSeq" id="WP_054066607.1">
    <property type="nucleotide sequence ID" value="NZ_CP020121.1"/>
</dbReference>
<dbReference type="EMBL" id="LPXH01000038">
    <property type="protein sequence ID" value="KUF38901.1"/>
    <property type="molecule type" value="Genomic_DNA"/>
</dbReference>
<dbReference type="InterPro" id="IPR002109">
    <property type="entry name" value="Glutaredoxin"/>
</dbReference>
<dbReference type="Gene3D" id="3.40.30.10">
    <property type="entry name" value="Glutaredoxin"/>
    <property type="match status" value="1"/>
</dbReference>
<dbReference type="STRING" id="225992.B5M06_13875"/>
<evidence type="ECO:0000313" key="12">
    <source>
        <dbReference type="Proteomes" id="UP000242792"/>
    </source>
</evidence>
<evidence type="ECO:0000313" key="9">
    <source>
        <dbReference type="EMBL" id="AQZ99989.1"/>
    </source>
</evidence>
<keyword evidence="5" id="KW-0249">Electron transport</keyword>
<reference evidence="9 12" key="2">
    <citation type="submission" date="2017-03" db="EMBL/GenBank/DDBJ databases">
        <title>Rapid Whole Genome Sequencing of Comamonas kerstersii Causing Continuous ambulatory Peritoneal Dialysis-Associated Peritonitis.</title>
        <authorList>
            <person name="Zheng B."/>
        </authorList>
    </citation>
    <scope>NUCLEOTIDE SEQUENCE [LARGE SCALE GENOMIC DNA]</scope>
    <source>
        <strain evidence="9 12">8943</strain>
    </source>
</reference>
<keyword evidence="7" id="KW-0676">Redox-active center</keyword>
<accession>A0A1V3THG7</accession>
<dbReference type="InterPro" id="IPR051548">
    <property type="entry name" value="Grx-like_ET"/>
</dbReference>
<dbReference type="Proteomes" id="UP000242792">
    <property type="component" value="Chromosome"/>
</dbReference>